<protein>
    <recommendedName>
        <fullName evidence="8">Secreted protein</fullName>
    </recommendedName>
</protein>
<name>A0A6A3JA65_9STRA</name>
<feature type="signal peptide" evidence="1">
    <location>
        <begin position="1"/>
        <end position="19"/>
    </location>
</feature>
<evidence type="ECO:0000313" key="7">
    <source>
        <dbReference type="Proteomes" id="UP000435112"/>
    </source>
</evidence>
<evidence type="ECO:0000256" key="1">
    <source>
        <dbReference type="SAM" id="SignalP"/>
    </source>
</evidence>
<keyword evidence="6" id="KW-1185">Reference proteome</keyword>
<dbReference type="OrthoDB" id="10305499at2759"/>
<dbReference type="EMBL" id="QXFU01002181">
    <property type="protein sequence ID" value="KAE8989265.1"/>
    <property type="molecule type" value="Genomic_DNA"/>
</dbReference>
<evidence type="ECO:0000313" key="4">
    <source>
        <dbReference type="EMBL" id="KAE9317074.1"/>
    </source>
</evidence>
<proteinExistence type="predicted"/>
<evidence type="ECO:0008006" key="8">
    <source>
        <dbReference type="Google" id="ProtNLM"/>
    </source>
</evidence>
<evidence type="ECO:0000313" key="5">
    <source>
        <dbReference type="Proteomes" id="UP000429607"/>
    </source>
</evidence>
<evidence type="ECO:0000313" key="2">
    <source>
        <dbReference type="EMBL" id="KAE8989265.1"/>
    </source>
</evidence>
<reference evidence="5 7" key="1">
    <citation type="submission" date="2018-09" db="EMBL/GenBank/DDBJ databases">
        <title>Genomic investigation of the strawberry pathogen Phytophthora fragariae indicates pathogenicity is determined by transcriptional variation in three key races.</title>
        <authorList>
            <person name="Adams T.M."/>
            <person name="Armitage A.D."/>
            <person name="Sobczyk M.K."/>
            <person name="Bates H.J."/>
            <person name="Dunwell J.M."/>
            <person name="Nellist C.F."/>
            <person name="Harrison R.J."/>
        </authorList>
    </citation>
    <scope>NUCLEOTIDE SEQUENCE [LARGE SCALE GENOMIC DNA]</scope>
    <source>
        <strain evidence="3 5">SCRP249</strain>
        <strain evidence="2 7">SCRP324</strain>
        <strain evidence="4 6">SCRP333</strain>
    </source>
</reference>
<dbReference type="Proteomes" id="UP000435112">
    <property type="component" value="Unassembled WGS sequence"/>
</dbReference>
<dbReference type="Proteomes" id="UP000429607">
    <property type="component" value="Unassembled WGS sequence"/>
</dbReference>
<sequence length="64" mass="7122">MYFYLWCGNRLFFSGLGMASTGQIGNCALPYSTPPPPPVGYGWQITATSRNICKCYREQSSVFS</sequence>
<organism evidence="2 7">
    <name type="scientific">Phytophthora rubi</name>
    <dbReference type="NCBI Taxonomy" id="129364"/>
    <lineage>
        <taxon>Eukaryota</taxon>
        <taxon>Sar</taxon>
        <taxon>Stramenopiles</taxon>
        <taxon>Oomycota</taxon>
        <taxon>Peronosporomycetes</taxon>
        <taxon>Peronosporales</taxon>
        <taxon>Peronosporaceae</taxon>
        <taxon>Phytophthora</taxon>
    </lineage>
</organism>
<accession>A0A6A3JA65</accession>
<dbReference type="Proteomes" id="UP000434957">
    <property type="component" value="Unassembled WGS sequence"/>
</dbReference>
<gene>
    <name evidence="3" type="ORF">PR001_g21164</name>
    <name evidence="2" type="ORF">PR002_g21498</name>
    <name evidence="4" type="ORF">PR003_g18562</name>
</gene>
<keyword evidence="1" id="KW-0732">Signal</keyword>
<dbReference type="AlphaFoldDB" id="A0A6A3JA65"/>
<evidence type="ECO:0000313" key="3">
    <source>
        <dbReference type="EMBL" id="KAE8991641.1"/>
    </source>
</evidence>
<comment type="caution">
    <text evidence="2">The sequence shown here is derived from an EMBL/GenBank/DDBJ whole genome shotgun (WGS) entry which is preliminary data.</text>
</comment>
<dbReference type="EMBL" id="QXFT01001499">
    <property type="protein sequence ID" value="KAE9317074.1"/>
    <property type="molecule type" value="Genomic_DNA"/>
</dbReference>
<feature type="chain" id="PRO_5036379822" description="Secreted protein" evidence="1">
    <location>
        <begin position="20"/>
        <end position="64"/>
    </location>
</feature>
<evidence type="ECO:0000313" key="6">
    <source>
        <dbReference type="Proteomes" id="UP000434957"/>
    </source>
</evidence>
<dbReference type="EMBL" id="QXFV01002177">
    <property type="protein sequence ID" value="KAE8991641.1"/>
    <property type="molecule type" value="Genomic_DNA"/>
</dbReference>